<dbReference type="SMART" id="SM00612">
    <property type="entry name" value="Kelch"/>
    <property type="match status" value="6"/>
</dbReference>
<dbReference type="InterPro" id="IPR052392">
    <property type="entry name" value="Kelch-BTB_domain-containing"/>
</dbReference>
<feature type="signal peptide" evidence="1">
    <location>
        <begin position="1"/>
        <end position="25"/>
    </location>
</feature>
<dbReference type="SUPFAM" id="SSF49265">
    <property type="entry name" value="Fibronectin type III"/>
    <property type="match status" value="1"/>
</dbReference>
<dbReference type="InterPro" id="IPR036116">
    <property type="entry name" value="FN3_sf"/>
</dbReference>
<gene>
    <name evidence="3" type="ORF">HZI73_15615</name>
</gene>
<evidence type="ECO:0000256" key="1">
    <source>
        <dbReference type="SAM" id="SignalP"/>
    </source>
</evidence>
<dbReference type="KEGG" id="vpy:HZI73_15615"/>
<dbReference type="PANTHER" id="PTHR46375">
    <property type="entry name" value="KELCH REPEAT AND BTB DOMAIN-CONTAINING PROTEIN 13-RELATED"/>
    <property type="match status" value="1"/>
</dbReference>
<evidence type="ECO:0000259" key="2">
    <source>
        <dbReference type="PROSITE" id="PS50853"/>
    </source>
</evidence>
<dbReference type="Gene3D" id="2.120.10.80">
    <property type="entry name" value="Kelch-type beta propeller"/>
    <property type="match status" value="2"/>
</dbReference>
<name>A0A8J8MLE4_9FIRM</name>
<keyword evidence="1" id="KW-0732">Signal</keyword>
<dbReference type="PANTHER" id="PTHR46375:SF3">
    <property type="entry name" value="KELCH REPEAT AND BTB DOMAIN-CONTAINING PROTEIN 13"/>
    <property type="match status" value="1"/>
</dbReference>
<protein>
    <recommendedName>
        <fullName evidence="2">Fibronectin type-III domain-containing protein</fullName>
    </recommendedName>
</protein>
<sequence length="482" mass="52499">MRKRRLFSLIMLVMLIMINSFSVLGAEGEDLGSWETKASMLITRYGVGVAETNGKIYAVGGYSDTYLSTVEEYDSLTDTWTAKKSMLTPRRDLRVVEANGNIYAIGGNDGGVNHLNTVEEYDPATDTWTTKASMPTARKDLGVAEANGKIYVIGGYGDGGSILNTVEEYDPLTDLWTTKATMPTSRAGLAVTEANGKIYAIGGYGGSNLNTVQEYDPLTDTWTTKANMPTARKELGVAEVNGKIYAIGGNGDSIHPLTTVEEYNPTTDTWRTLVSMPTARRGLGVAEANGKVYAIGGFDAGYLTTVEAFTPPNDEVTVPLNLTAIPNSKSIVLNWNAVADADSYTILRSTTSGTIETIIATNITGTTYTDTNVTPGVTYYYVVRAVKNGVESANSNVASTMIEISNNRALLLIKLLDENDKEYDLAMSEVDTFMSWYFDRGVGQGPAYYTFTKDYNAGPYINRKGYISYDKIICIEVNEYIE</sequence>
<dbReference type="InterPro" id="IPR003961">
    <property type="entry name" value="FN3_dom"/>
</dbReference>
<dbReference type="InterPro" id="IPR006652">
    <property type="entry name" value="Kelch_1"/>
</dbReference>
<dbReference type="SUPFAM" id="SSF117281">
    <property type="entry name" value="Kelch motif"/>
    <property type="match status" value="2"/>
</dbReference>
<dbReference type="InterPro" id="IPR015915">
    <property type="entry name" value="Kelch-typ_b-propeller"/>
</dbReference>
<feature type="chain" id="PRO_5039500012" description="Fibronectin type-III domain-containing protein" evidence="1">
    <location>
        <begin position="26"/>
        <end position="482"/>
    </location>
</feature>
<dbReference type="InterPro" id="IPR013783">
    <property type="entry name" value="Ig-like_fold"/>
</dbReference>
<dbReference type="Pfam" id="PF01344">
    <property type="entry name" value="Kelch_1"/>
    <property type="match status" value="1"/>
</dbReference>
<dbReference type="Gene3D" id="2.60.40.10">
    <property type="entry name" value="Immunoglobulins"/>
    <property type="match status" value="1"/>
</dbReference>
<organism evidence="3 4">
    <name type="scientific">Vallitalea pronyensis</name>
    <dbReference type="NCBI Taxonomy" id="1348613"/>
    <lineage>
        <taxon>Bacteria</taxon>
        <taxon>Bacillati</taxon>
        <taxon>Bacillota</taxon>
        <taxon>Clostridia</taxon>
        <taxon>Lachnospirales</taxon>
        <taxon>Vallitaleaceae</taxon>
        <taxon>Vallitalea</taxon>
    </lineage>
</organism>
<dbReference type="RefSeq" id="WP_212694315.1">
    <property type="nucleotide sequence ID" value="NZ_CP058649.1"/>
</dbReference>
<accession>A0A8J8MLE4</accession>
<feature type="domain" description="Fibronectin type-III" evidence="2">
    <location>
        <begin position="316"/>
        <end position="405"/>
    </location>
</feature>
<dbReference type="AlphaFoldDB" id="A0A8J8MLE4"/>
<dbReference type="PROSITE" id="PS50853">
    <property type="entry name" value="FN3"/>
    <property type="match status" value="1"/>
</dbReference>
<dbReference type="Pfam" id="PF24681">
    <property type="entry name" value="Kelch_KLHDC2_KLHL20_DRC7"/>
    <property type="match status" value="1"/>
</dbReference>
<dbReference type="EMBL" id="CP058649">
    <property type="protein sequence ID" value="QUI23629.1"/>
    <property type="molecule type" value="Genomic_DNA"/>
</dbReference>
<evidence type="ECO:0000313" key="4">
    <source>
        <dbReference type="Proteomes" id="UP000683246"/>
    </source>
</evidence>
<proteinExistence type="predicted"/>
<dbReference type="CDD" id="cd00063">
    <property type="entry name" value="FN3"/>
    <property type="match status" value="1"/>
</dbReference>
<reference evidence="3" key="1">
    <citation type="submission" date="2020-07" db="EMBL/GenBank/DDBJ databases">
        <title>Vallitalea pronyensis genome.</title>
        <authorList>
            <person name="Postec A."/>
        </authorList>
    </citation>
    <scope>NUCLEOTIDE SEQUENCE</scope>
    <source>
        <strain evidence="3">FatNI3</strain>
    </source>
</reference>
<evidence type="ECO:0000313" key="3">
    <source>
        <dbReference type="EMBL" id="QUI23629.1"/>
    </source>
</evidence>
<dbReference type="SMART" id="SM00060">
    <property type="entry name" value="FN3"/>
    <property type="match status" value="1"/>
</dbReference>
<dbReference type="Proteomes" id="UP000683246">
    <property type="component" value="Chromosome"/>
</dbReference>
<keyword evidence="4" id="KW-1185">Reference proteome</keyword>